<organism evidence="2 3">
    <name type="scientific">Lactuca saligna</name>
    <name type="common">Willowleaf lettuce</name>
    <dbReference type="NCBI Taxonomy" id="75948"/>
    <lineage>
        <taxon>Eukaryota</taxon>
        <taxon>Viridiplantae</taxon>
        <taxon>Streptophyta</taxon>
        <taxon>Embryophyta</taxon>
        <taxon>Tracheophyta</taxon>
        <taxon>Spermatophyta</taxon>
        <taxon>Magnoliopsida</taxon>
        <taxon>eudicotyledons</taxon>
        <taxon>Gunneridae</taxon>
        <taxon>Pentapetalae</taxon>
        <taxon>asterids</taxon>
        <taxon>campanulids</taxon>
        <taxon>Asterales</taxon>
        <taxon>Asteraceae</taxon>
        <taxon>Cichorioideae</taxon>
        <taxon>Cichorieae</taxon>
        <taxon>Lactucinae</taxon>
        <taxon>Lactuca</taxon>
    </lineage>
</organism>
<evidence type="ECO:0000256" key="1">
    <source>
        <dbReference type="SAM" id="MobiDB-lite"/>
    </source>
</evidence>
<evidence type="ECO:0000313" key="2">
    <source>
        <dbReference type="EMBL" id="CAI9286102.1"/>
    </source>
</evidence>
<name>A0AA35Z683_LACSI</name>
<feature type="region of interest" description="Disordered" evidence="1">
    <location>
        <begin position="12"/>
        <end position="95"/>
    </location>
</feature>
<sequence>MDFRLRKLEEFQFSELYDDDGDPSKRGPTSPKSSSKIPNSPSKSLKSPPKIPSPSLKSPPKIPTPLESLLKENVPTRDIGKKKDKDITSNESHDAPLSSDFEWDLPISPNGRFLLIFPPMTKFKPKSEPMYEERKMLRISLKMATIYFEINSLHPLEQFLEMESSVEGIEYIEFGITDSPELGIIY</sequence>
<protein>
    <submittedName>
        <fullName evidence="2">Uncharacterized protein</fullName>
    </submittedName>
</protein>
<dbReference type="EMBL" id="OX465081">
    <property type="protein sequence ID" value="CAI9286102.1"/>
    <property type="molecule type" value="Genomic_DNA"/>
</dbReference>
<gene>
    <name evidence="2" type="ORF">LSALG_LOCUS25538</name>
</gene>
<proteinExistence type="predicted"/>
<evidence type="ECO:0000313" key="3">
    <source>
        <dbReference type="Proteomes" id="UP001177003"/>
    </source>
</evidence>
<feature type="compositionally biased region" description="Low complexity" evidence="1">
    <location>
        <begin position="28"/>
        <end position="59"/>
    </location>
</feature>
<feature type="compositionally biased region" description="Basic and acidic residues" evidence="1">
    <location>
        <begin position="74"/>
        <end position="94"/>
    </location>
</feature>
<dbReference type="AlphaFoldDB" id="A0AA35Z683"/>
<keyword evidence="3" id="KW-1185">Reference proteome</keyword>
<accession>A0AA35Z683</accession>
<dbReference type="Proteomes" id="UP001177003">
    <property type="component" value="Chromosome 5"/>
</dbReference>
<reference evidence="2" key="1">
    <citation type="submission" date="2023-04" db="EMBL/GenBank/DDBJ databases">
        <authorList>
            <person name="Vijverberg K."/>
            <person name="Xiong W."/>
            <person name="Schranz E."/>
        </authorList>
    </citation>
    <scope>NUCLEOTIDE SEQUENCE</scope>
</reference>